<feature type="compositionally biased region" description="Basic residues" evidence="4">
    <location>
        <begin position="180"/>
        <end position="189"/>
    </location>
</feature>
<keyword evidence="1" id="KW-0805">Transcription regulation</keyword>
<dbReference type="PANTHER" id="PTHR31442">
    <property type="entry name" value="HOMEODOMAIN-LIKE SUPERFAMILY PROTEIN-RELATED"/>
    <property type="match status" value="1"/>
</dbReference>
<dbReference type="SUPFAM" id="SSF46689">
    <property type="entry name" value="Homeodomain-like"/>
    <property type="match status" value="1"/>
</dbReference>
<feature type="compositionally biased region" description="Low complexity" evidence="4">
    <location>
        <begin position="450"/>
        <end position="466"/>
    </location>
</feature>
<dbReference type="PANTHER" id="PTHR31442:SF29">
    <property type="entry name" value="HOMEODOMAIN-LIKE SUPERFAMILY PROTEIN"/>
    <property type="match status" value="1"/>
</dbReference>
<keyword evidence="2" id="KW-0804">Transcription</keyword>
<dbReference type="NCBIfam" id="TIGR01557">
    <property type="entry name" value="myb_SHAQKYF"/>
    <property type="match status" value="1"/>
</dbReference>
<dbReference type="AlphaFoldDB" id="A0AAV1TUJ6"/>
<evidence type="ECO:0000256" key="1">
    <source>
        <dbReference type="ARBA" id="ARBA00023015"/>
    </source>
</evidence>
<keyword evidence="3" id="KW-0539">Nucleus</keyword>
<dbReference type="GO" id="GO:0003700">
    <property type="term" value="F:DNA-binding transcription factor activity"/>
    <property type="evidence" value="ECO:0007669"/>
    <property type="project" value="InterPro"/>
</dbReference>
<feature type="region of interest" description="Disordered" evidence="4">
    <location>
        <begin position="448"/>
        <end position="477"/>
    </location>
</feature>
<feature type="compositionally biased region" description="Basic and acidic residues" evidence="4">
    <location>
        <begin position="226"/>
        <end position="246"/>
    </location>
</feature>
<feature type="compositionally biased region" description="Polar residues" evidence="4">
    <location>
        <begin position="27"/>
        <end position="38"/>
    </location>
</feature>
<evidence type="ECO:0000313" key="5">
    <source>
        <dbReference type="EMBL" id="CAK7924748.1"/>
    </source>
</evidence>
<evidence type="ECO:0000256" key="2">
    <source>
        <dbReference type="ARBA" id="ARBA00023163"/>
    </source>
</evidence>
<feature type="compositionally biased region" description="Basic and acidic residues" evidence="4">
    <location>
        <begin position="39"/>
        <end position="51"/>
    </location>
</feature>
<accession>A0AAV1TUJ6</accession>
<feature type="region of interest" description="Disordered" evidence="4">
    <location>
        <begin position="1"/>
        <end position="51"/>
    </location>
</feature>
<dbReference type="InterPro" id="IPR044841">
    <property type="entry name" value="LUX/BOA-like"/>
</dbReference>
<dbReference type="EMBL" id="CAKLBY020000078">
    <property type="protein sequence ID" value="CAK7924748.1"/>
    <property type="molecule type" value="Genomic_DNA"/>
</dbReference>
<dbReference type="InterPro" id="IPR006447">
    <property type="entry name" value="Myb_dom_plants"/>
</dbReference>
<name>A0AAV1TUJ6_9STRA</name>
<dbReference type="GO" id="GO:0003677">
    <property type="term" value="F:DNA binding"/>
    <property type="evidence" value="ECO:0007669"/>
    <property type="project" value="InterPro"/>
</dbReference>
<dbReference type="Gene3D" id="1.10.10.60">
    <property type="entry name" value="Homeodomain-like"/>
    <property type="match status" value="1"/>
</dbReference>
<proteinExistence type="predicted"/>
<protein>
    <submittedName>
        <fullName evidence="5">Uncharacterized protein</fullName>
    </submittedName>
</protein>
<organism evidence="5 6">
    <name type="scientific">Peronospora matthiolae</name>
    <dbReference type="NCBI Taxonomy" id="2874970"/>
    <lineage>
        <taxon>Eukaryota</taxon>
        <taxon>Sar</taxon>
        <taxon>Stramenopiles</taxon>
        <taxon>Oomycota</taxon>
        <taxon>Peronosporomycetes</taxon>
        <taxon>Peronosporales</taxon>
        <taxon>Peronosporaceae</taxon>
        <taxon>Peronospora</taxon>
    </lineage>
</organism>
<dbReference type="Proteomes" id="UP001162060">
    <property type="component" value="Unassembled WGS sequence"/>
</dbReference>
<feature type="region of interest" description="Disordered" evidence="4">
    <location>
        <begin position="65"/>
        <end position="92"/>
    </location>
</feature>
<evidence type="ECO:0000256" key="4">
    <source>
        <dbReference type="SAM" id="MobiDB-lite"/>
    </source>
</evidence>
<evidence type="ECO:0000313" key="6">
    <source>
        <dbReference type="Proteomes" id="UP001162060"/>
    </source>
</evidence>
<dbReference type="InterPro" id="IPR009057">
    <property type="entry name" value="Homeodomain-like_sf"/>
</dbReference>
<gene>
    <name evidence="5" type="ORF">PM001_LOCUS9898</name>
</gene>
<evidence type="ECO:0000256" key="3">
    <source>
        <dbReference type="ARBA" id="ARBA00023242"/>
    </source>
</evidence>
<reference evidence="5" key="1">
    <citation type="submission" date="2024-01" db="EMBL/GenBank/DDBJ databases">
        <authorList>
            <person name="Webb A."/>
        </authorList>
    </citation>
    <scope>NUCLEOTIDE SEQUENCE</scope>
    <source>
        <strain evidence="5">Pm1</strain>
    </source>
</reference>
<sequence length="602" mass="65560">MGTLTGTDAPIVPLVNRSDSSDEARTDTSSLSPTMTTQKTRETKSSVDDRAGKVIATVQAGASSLNGRGAKTGGVTAAKEEEEAEKSNRKHRKYERKTKRFIWPDDLHRLFVAAIFDVGLKNASPKSLLALMEAAGPDTGLTTEHLKSHLQKYRLNYERSRMQFLEYYEQSAKRNLKRRRCHQAHHRTHAAGSDANTTFVFPISNAKRRKRREGYSDSNGSDSDTGDSKSDDNRMQVDTKGREAAQRLRAGPISTPEAHRRSLNYSQLMQTAQQQPAANCLQSPIPNGHMTHAVPALASTKMSSTAPHHLPPDYARVQQKQRSDHDGDLVAASATVTAYPCPSGQLSGSVAGGVAGIPELTDPQWSILNSLMSPQLAGMNGLIGGNGLFSQVATSETITRGGNSADGFTLHEGPTDLQVQMHLAMQAQMNLHRQMLTRKVEVAQHLARHSSMSAMDSSPVSNDPSNPHVPPRDYGESWNNAQQLQHQPYQQHHLQQRQQGHYQQQLHVISRPPLSTSTSNTQLSLATANVQTDTIVGAGISGDAMEIPVPAGSSVSAVTVSDVTGLATETKAGDDGIDLYRWDRIDLNVELDDDDLFGFLKS</sequence>
<dbReference type="FunFam" id="1.10.10.60:FF:000007">
    <property type="entry name" value="Two-component response regulator"/>
    <property type="match status" value="1"/>
</dbReference>
<comment type="caution">
    <text evidence="5">The sequence shown here is derived from an EMBL/GenBank/DDBJ whole genome shotgun (WGS) entry which is preliminary data.</text>
</comment>
<feature type="region of interest" description="Disordered" evidence="4">
    <location>
        <begin position="180"/>
        <end position="259"/>
    </location>
</feature>